<dbReference type="GO" id="GO:0016763">
    <property type="term" value="F:pentosyltransferase activity"/>
    <property type="evidence" value="ECO:0007669"/>
    <property type="project" value="TreeGrafter"/>
</dbReference>
<keyword evidence="3" id="KW-0328">Glycosyltransferase</keyword>
<evidence type="ECO:0000256" key="4">
    <source>
        <dbReference type="ARBA" id="ARBA00022679"/>
    </source>
</evidence>
<feature type="transmembrane region" description="Helical" evidence="8">
    <location>
        <begin position="297"/>
        <end position="317"/>
    </location>
</feature>
<evidence type="ECO:0000313" key="9">
    <source>
        <dbReference type="EMBL" id="OGG46084.1"/>
    </source>
</evidence>
<protein>
    <recommendedName>
        <fullName evidence="11">Glycosyltransferase RgtA/B/C/D-like domain-containing protein</fullName>
    </recommendedName>
</protein>
<dbReference type="PANTHER" id="PTHR33908:SF11">
    <property type="entry name" value="MEMBRANE PROTEIN"/>
    <property type="match status" value="1"/>
</dbReference>
<dbReference type="AlphaFoldDB" id="A0A1F6CA86"/>
<evidence type="ECO:0000313" key="10">
    <source>
        <dbReference type="Proteomes" id="UP000178606"/>
    </source>
</evidence>
<feature type="transmembrane region" description="Helical" evidence="8">
    <location>
        <begin position="324"/>
        <end position="341"/>
    </location>
</feature>
<feature type="transmembrane region" description="Helical" evidence="8">
    <location>
        <begin position="152"/>
        <end position="170"/>
    </location>
</feature>
<evidence type="ECO:0000256" key="2">
    <source>
        <dbReference type="ARBA" id="ARBA00022475"/>
    </source>
</evidence>
<feature type="transmembrane region" description="Helical" evidence="8">
    <location>
        <begin position="85"/>
        <end position="117"/>
    </location>
</feature>
<keyword evidence="2" id="KW-1003">Cell membrane</keyword>
<evidence type="ECO:0000256" key="5">
    <source>
        <dbReference type="ARBA" id="ARBA00022692"/>
    </source>
</evidence>
<feature type="transmembrane region" description="Helical" evidence="8">
    <location>
        <begin position="177"/>
        <end position="207"/>
    </location>
</feature>
<name>A0A1F6CA86_HANXR</name>
<reference evidence="9 10" key="1">
    <citation type="journal article" date="2016" name="Nat. Commun.">
        <title>Thousands of microbial genomes shed light on interconnected biogeochemical processes in an aquifer system.</title>
        <authorList>
            <person name="Anantharaman K."/>
            <person name="Brown C.T."/>
            <person name="Hug L.A."/>
            <person name="Sharon I."/>
            <person name="Castelle C.J."/>
            <person name="Probst A.J."/>
            <person name="Thomas B.C."/>
            <person name="Singh A."/>
            <person name="Wilkins M.J."/>
            <person name="Karaoz U."/>
            <person name="Brodie E.L."/>
            <person name="Williams K.H."/>
            <person name="Hubbard S.S."/>
            <person name="Banfield J.F."/>
        </authorList>
    </citation>
    <scope>NUCLEOTIDE SEQUENCE [LARGE SCALE GENOMIC DNA]</scope>
    <source>
        <strain evidence="10">RIFCSPLOWO2_12_FULL_64_10</strain>
    </source>
</reference>
<feature type="transmembrane region" description="Helical" evidence="8">
    <location>
        <begin position="219"/>
        <end position="239"/>
    </location>
</feature>
<dbReference type="Proteomes" id="UP000178606">
    <property type="component" value="Unassembled WGS sequence"/>
</dbReference>
<keyword evidence="5 8" id="KW-0812">Transmembrane</keyword>
<keyword evidence="4" id="KW-0808">Transferase</keyword>
<organism evidence="9 10">
    <name type="scientific">Handelsmanbacteria sp. (strain RIFCSPLOWO2_12_FULL_64_10)</name>
    <dbReference type="NCBI Taxonomy" id="1817868"/>
    <lineage>
        <taxon>Bacteria</taxon>
        <taxon>Candidatus Handelsmaniibacteriota</taxon>
    </lineage>
</organism>
<evidence type="ECO:0000256" key="1">
    <source>
        <dbReference type="ARBA" id="ARBA00004651"/>
    </source>
</evidence>
<sequence>MRGLRVSPELRKNGTGVGLGKASCRRAIFVLLAPLLLYGVALNPYFLPSQYDDILYYYGAKSLAESGSYQFNGLYITDWPPVLPALLAIFFLAGLESVWVAKSLILLFAGLGLLLTYRLFEREGRPHPLTIGLLFALLPSSFTMGTRIMAEWPYIAISFLFLILLDLLNGRKRGIPFAVLTGCVLGLASLTRWAGVFLGVAVLAQVFTKIKSGRGISGLRLALPEMVVALTGACLFGLWRAKIALELLAGTAELSENWGSLEAIFYFDPVAQLNLFNDLFFGGLNIVQYFGVENHPITFILVLPVLITIAGMVSHFRSKGLRPADWYVFTTLIVLTFYYEIKLTRYLLPIAPFLLSYLFTGIALIARTLKVKADIWSAWPFKAALAAWMVMLVALDGYGLIYGNTDKTHSGLCVLASPNAKSFYAGEWRDLYRICHFMREDPTPGPVAVVGGTEGIGKYILAFSGRPYEGFPPQGQARFVIARNPPEVSEDTQKAFGLVEVKRSQTFTLYRVAPAVLSGI</sequence>
<dbReference type="GO" id="GO:0009103">
    <property type="term" value="P:lipopolysaccharide biosynthetic process"/>
    <property type="evidence" value="ECO:0007669"/>
    <property type="project" value="UniProtKB-ARBA"/>
</dbReference>
<evidence type="ECO:0008006" key="11">
    <source>
        <dbReference type="Google" id="ProtNLM"/>
    </source>
</evidence>
<comment type="caution">
    <text evidence="9">The sequence shown here is derived from an EMBL/GenBank/DDBJ whole genome shotgun (WGS) entry which is preliminary data.</text>
</comment>
<keyword evidence="6 8" id="KW-1133">Transmembrane helix</keyword>
<evidence type="ECO:0000256" key="6">
    <source>
        <dbReference type="ARBA" id="ARBA00022989"/>
    </source>
</evidence>
<evidence type="ECO:0000256" key="8">
    <source>
        <dbReference type="SAM" id="Phobius"/>
    </source>
</evidence>
<gene>
    <name evidence="9" type="ORF">A3F84_09870</name>
</gene>
<feature type="transmembrane region" description="Helical" evidence="8">
    <location>
        <begin position="27"/>
        <end position="47"/>
    </location>
</feature>
<feature type="transmembrane region" description="Helical" evidence="8">
    <location>
        <begin position="347"/>
        <end position="369"/>
    </location>
</feature>
<keyword evidence="7 8" id="KW-0472">Membrane</keyword>
<proteinExistence type="predicted"/>
<dbReference type="GO" id="GO:0005886">
    <property type="term" value="C:plasma membrane"/>
    <property type="evidence" value="ECO:0007669"/>
    <property type="project" value="UniProtKB-SubCell"/>
</dbReference>
<dbReference type="EMBL" id="MFKF01000343">
    <property type="protein sequence ID" value="OGG46084.1"/>
    <property type="molecule type" value="Genomic_DNA"/>
</dbReference>
<dbReference type="InterPro" id="IPR050297">
    <property type="entry name" value="LipidA_mod_glycosyltrf_83"/>
</dbReference>
<accession>A0A1F6CA86</accession>
<evidence type="ECO:0000256" key="7">
    <source>
        <dbReference type="ARBA" id="ARBA00023136"/>
    </source>
</evidence>
<feature type="transmembrane region" description="Helical" evidence="8">
    <location>
        <begin position="381"/>
        <end position="401"/>
    </location>
</feature>
<comment type="subcellular location">
    <subcellularLocation>
        <location evidence="1">Cell membrane</location>
        <topology evidence="1">Multi-pass membrane protein</topology>
    </subcellularLocation>
</comment>
<evidence type="ECO:0000256" key="3">
    <source>
        <dbReference type="ARBA" id="ARBA00022676"/>
    </source>
</evidence>
<dbReference type="PANTHER" id="PTHR33908">
    <property type="entry name" value="MANNOSYLTRANSFERASE YKCB-RELATED"/>
    <property type="match status" value="1"/>
</dbReference>